<protein>
    <submittedName>
        <fullName evidence="1">Uncharacterized protein</fullName>
    </submittedName>
</protein>
<reference evidence="1" key="2">
    <citation type="journal article" date="2015" name="Fish Shellfish Immunol.">
        <title>Early steps in the European eel (Anguilla anguilla)-Vibrio vulnificus interaction in the gills: Role of the RtxA13 toxin.</title>
        <authorList>
            <person name="Callol A."/>
            <person name="Pajuelo D."/>
            <person name="Ebbesson L."/>
            <person name="Teles M."/>
            <person name="MacKenzie S."/>
            <person name="Amaro C."/>
        </authorList>
    </citation>
    <scope>NUCLEOTIDE SEQUENCE</scope>
</reference>
<sequence>MFTEKQLRNQCFSVKNQQSF</sequence>
<reference evidence="1" key="1">
    <citation type="submission" date="2014-11" db="EMBL/GenBank/DDBJ databases">
        <authorList>
            <person name="Amaro Gonzalez C."/>
        </authorList>
    </citation>
    <scope>NUCLEOTIDE SEQUENCE</scope>
</reference>
<dbReference type="EMBL" id="GBXM01077100">
    <property type="protein sequence ID" value="JAH31477.1"/>
    <property type="molecule type" value="Transcribed_RNA"/>
</dbReference>
<name>A0A0E9RRM0_ANGAN</name>
<accession>A0A0E9RRM0</accession>
<organism evidence="1">
    <name type="scientific">Anguilla anguilla</name>
    <name type="common">European freshwater eel</name>
    <name type="synonym">Muraena anguilla</name>
    <dbReference type="NCBI Taxonomy" id="7936"/>
    <lineage>
        <taxon>Eukaryota</taxon>
        <taxon>Metazoa</taxon>
        <taxon>Chordata</taxon>
        <taxon>Craniata</taxon>
        <taxon>Vertebrata</taxon>
        <taxon>Euteleostomi</taxon>
        <taxon>Actinopterygii</taxon>
        <taxon>Neopterygii</taxon>
        <taxon>Teleostei</taxon>
        <taxon>Anguilliformes</taxon>
        <taxon>Anguillidae</taxon>
        <taxon>Anguilla</taxon>
    </lineage>
</organism>
<dbReference type="AlphaFoldDB" id="A0A0E9RRM0"/>
<evidence type="ECO:0000313" key="1">
    <source>
        <dbReference type="EMBL" id="JAH31477.1"/>
    </source>
</evidence>
<proteinExistence type="predicted"/>